<dbReference type="Proteomes" id="UP000242770">
    <property type="component" value="Unassembled WGS sequence"/>
</dbReference>
<reference evidence="3" key="1">
    <citation type="submission" date="2014-06" db="EMBL/GenBank/DDBJ databases">
        <authorList>
            <person name="Berkman P.J."/>
        </authorList>
    </citation>
    <scope>NUCLEOTIDE SEQUENCE [LARGE SCALE GENOMIC DNA]</scope>
</reference>
<dbReference type="AlphaFoldDB" id="A0A0F7SDD1"/>
<feature type="region of interest" description="Disordered" evidence="1">
    <location>
        <begin position="39"/>
        <end position="59"/>
    </location>
</feature>
<organism evidence="2 3">
    <name type="scientific">Sporisorium scitamineum</name>
    <dbReference type="NCBI Taxonomy" id="49012"/>
    <lineage>
        <taxon>Eukaryota</taxon>
        <taxon>Fungi</taxon>
        <taxon>Dikarya</taxon>
        <taxon>Basidiomycota</taxon>
        <taxon>Ustilaginomycotina</taxon>
        <taxon>Ustilaginomycetes</taxon>
        <taxon>Ustilaginales</taxon>
        <taxon>Ustilaginaceae</taxon>
        <taxon>Sporisorium</taxon>
    </lineage>
</organism>
<protein>
    <submittedName>
        <fullName evidence="2">Uncharacterized protein</fullName>
    </submittedName>
</protein>
<gene>
    <name evidence="2" type="primary">SSCI85970.1</name>
</gene>
<evidence type="ECO:0000313" key="3">
    <source>
        <dbReference type="Proteomes" id="UP000242770"/>
    </source>
</evidence>
<sequence length="59" mass="6680">MVKRRKLASKKAGKKVAAGDQRRLSKVVMITCKHALRELVVKGPSNPPKRRQNGQREDE</sequence>
<accession>A0A0F7SDD1</accession>
<keyword evidence="3" id="KW-1185">Reference proteome</keyword>
<evidence type="ECO:0000256" key="1">
    <source>
        <dbReference type="SAM" id="MobiDB-lite"/>
    </source>
</evidence>
<feature type="region of interest" description="Disordered" evidence="1">
    <location>
        <begin position="1"/>
        <end position="21"/>
    </location>
</feature>
<proteinExistence type="predicted"/>
<feature type="compositionally biased region" description="Basic residues" evidence="1">
    <location>
        <begin position="1"/>
        <end position="14"/>
    </location>
</feature>
<name>A0A0F7SDD1_9BASI</name>
<dbReference type="EMBL" id="CCFA01005238">
    <property type="protein sequence ID" value="CDW99839.1"/>
    <property type="molecule type" value="Genomic_DNA"/>
</dbReference>
<evidence type="ECO:0000313" key="2">
    <source>
        <dbReference type="EMBL" id="CDW99839.1"/>
    </source>
</evidence>